<evidence type="ECO:0000256" key="2">
    <source>
        <dbReference type="ARBA" id="ARBA00006899"/>
    </source>
</evidence>
<dbReference type="InterPro" id="IPR033599">
    <property type="entry name" value="TAF1B/Rrn7"/>
</dbReference>
<comment type="similarity">
    <text evidence="2">Belongs to the RRN7/TAF1B family.</text>
</comment>
<keyword evidence="5" id="KW-0862">Zinc</keyword>
<keyword evidence="12" id="KW-1185">Reference proteome</keyword>
<feature type="region of interest" description="Disordered" evidence="10">
    <location>
        <begin position="114"/>
        <end position="134"/>
    </location>
</feature>
<evidence type="ECO:0000256" key="5">
    <source>
        <dbReference type="ARBA" id="ARBA00022833"/>
    </source>
</evidence>
<evidence type="ECO:0000313" key="11">
    <source>
        <dbReference type="EMBL" id="MCD7459009.1"/>
    </source>
</evidence>
<name>A0ABS8SKG4_DATST</name>
<evidence type="ECO:0000256" key="1">
    <source>
        <dbReference type="ARBA" id="ARBA00004604"/>
    </source>
</evidence>
<proteinExistence type="inferred from homology"/>
<evidence type="ECO:0000256" key="7">
    <source>
        <dbReference type="ARBA" id="ARBA00023125"/>
    </source>
</evidence>
<reference evidence="11 12" key="1">
    <citation type="journal article" date="2021" name="BMC Genomics">
        <title>Datura genome reveals duplications of psychoactive alkaloid biosynthetic genes and high mutation rate following tissue culture.</title>
        <authorList>
            <person name="Rajewski A."/>
            <person name="Carter-House D."/>
            <person name="Stajich J."/>
            <person name="Litt A."/>
        </authorList>
    </citation>
    <scope>NUCLEOTIDE SEQUENCE [LARGE SCALE GENOMIC DNA]</scope>
    <source>
        <strain evidence="11">AR-01</strain>
    </source>
</reference>
<keyword evidence="3" id="KW-0479">Metal-binding</keyword>
<gene>
    <name evidence="11" type="ORF">HAX54_039805</name>
</gene>
<sequence length="254" mass="29318">MAGNGVVSSCSNNLASDDENGAGESAVSVAMQEILEEKYNELRDTYDFQKIYNHNLLYCKLYCKDVVFAGLEPAYDDHEEGRIIEDLWDFYQSNKAGKASEDWKTDSHTCNHFHHSGSRHGCSSTPKESRNFRDDGDSNAVNCSQCDSEETALSQLKADMQENRFVYIRPRKNVKKKSGYIRYSRKKDGAYIYAVHADYYILLRSCAKVAQVDVRTMHVGVLTFERRLEMLEKRIDFCLRKRLPDDFCEFCRDE</sequence>
<dbReference type="Proteomes" id="UP000823775">
    <property type="component" value="Unassembled WGS sequence"/>
</dbReference>
<keyword evidence="6" id="KW-0805">Transcription regulation</keyword>
<protein>
    <submittedName>
        <fullName evidence="11">Uncharacterized protein</fullName>
    </submittedName>
</protein>
<evidence type="ECO:0000256" key="9">
    <source>
        <dbReference type="ARBA" id="ARBA00023242"/>
    </source>
</evidence>
<keyword evidence="4" id="KW-0863">Zinc-finger</keyword>
<evidence type="ECO:0000256" key="3">
    <source>
        <dbReference type="ARBA" id="ARBA00022723"/>
    </source>
</evidence>
<keyword evidence="9" id="KW-0539">Nucleus</keyword>
<dbReference type="EMBL" id="JACEIK010000555">
    <property type="protein sequence ID" value="MCD7459009.1"/>
    <property type="molecule type" value="Genomic_DNA"/>
</dbReference>
<dbReference type="PANTHER" id="PTHR31576:SF2">
    <property type="entry name" value="TATA BOX-BINDING PROTEIN-ASSOCIATED FACTOR RNA POLYMERASE I SUBUNIT B"/>
    <property type="match status" value="1"/>
</dbReference>
<keyword evidence="8" id="KW-0804">Transcription</keyword>
<accession>A0ABS8SKG4</accession>
<feature type="compositionally biased region" description="Polar residues" evidence="10">
    <location>
        <begin position="1"/>
        <end position="15"/>
    </location>
</feature>
<evidence type="ECO:0000256" key="10">
    <source>
        <dbReference type="SAM" id="MobiDB-lite"/>
    </source>
</evidence>
<comment type="subcellular location">
    <subcellularLocation>
        <location evidence="1">Nucleus</location>
        <location evidence="1">Nucleolus</location>
    </subcellularLocation>
</comment>
<organism evidence="11 12">
    <name type="scientific">Datura stramonium</name>
    <name type="common">Jimsonweed</name>
    <name type="synonym">Common thornapple</name>
    <dbReference type="NCBI Taxonomy" id="4076"/>
    <lineage>
        <taxon>Eukaryota</taxon>
        <taxon>Viridiplantae</taxon>
        <taxon>Streptophyta</taxon>
        <taxon>Embryophyta</taxon>
        <taxon>Tracheophyta</taxon>
        <taxon>Spermatophyta</taxon>
        <taxon>Magnoliopsida</taxon>
        <taxon>eudicotyledons</taxon>
        <taxon>Gunneridae</taxon>
        <taxon>Pentapetalae</taxon>
        <taxon>asterids</taxon>
        <taxon>lamiids</taxon>
        <taxon>Solanales</taxon>
        <taxon>Solanaceae</taxon>
        <taxon>Solanoideae</taxon>
        <taxon>Datureae</taxon>
        <taxon>Datura</taxon>
    </lineage>
</organism>
<evidence type="ECO:0000256" key="6">
    <source>
        <dbReference type="ARBA" id="ARBA00023015"/>
    </source>
</evidence>
<feature type="region of interest" description="Disordered" evidence="10">
    <location>
        <begin position="1"/>
        <end position="22"/>
    </location>
</feature>
<dbReference type="PANTHER" id="PTHR31576">
    <property type="entry name" value="TATA BOX-BINDING PROTEIN-ASSOCIATED FACTOR RNA POLYMERASE I SUBUNIT B"/>
    <property type="match status" value="1"/>
</dbReference>
<evidence type="ECO:0000313" key="12">
    <source>
        <dbReference type="Proteomes" id="UP000823775"/>
    </source>
</evidence>
<evidence type="ECO:0000256" key="8">
    <source>
        <dbReference type="ARBA" id="ARBA00023163"/>
    </source>
</evidence>
<comment type="caution">
    <text evidence="11">The sequence shown here is derived from an EMBL/GenBank/DDBJ whole genome shotgun (WGS) entry which is preliminary data.</text>
</comment>
<evidence type="ECO:0000256" key="4">
    <source>
        <dbReference type="ARBA" id="ARBA00022771"/>
    </source>
</evidence>
<keyword evidence="7" id="KW-0238">DNA-binding</keyword>